<comment type="similarity">
    <text evidence="2 10">Belongs to the gluconokinase GntK/GntV family.</text>
</comment>
<dbReference type="CDD" id="cd02021">
    <property type="entry name" value="GntK"/>
    <property type="match status" value="1"/>
</dbReference>
<dbReference type="GO" id="GO:0019521">
    <property type="term" value="P:D-gluconate metabolic process"/>
    <property type="evidence" value="ECO:0007669"/>
    <property type="project" value="UniProtKB-KW"/>
</dbReference>
<feature type="region of interest" description="Disordered" evidence="11">
    <location>
        <begin position="1"/>
        <end position="28"/>
    </location>
</feature>
<dbReference type="PANTHER" id="PTHR43442:SF3">
    <property type="entry name" value="GLUCONOKINASE-RELATED"/>
    <property type="match status" value="1"/>
</dbReference>
<evidence type="ECO:0000256" key="5">
    <source>
        <dbReference type="ARBA" id="ARBA00022741"/>
    </source>
</evidence>
<comment type="catalytic activity">
    <reaction evidence="9 10">
        <text>D-gluconate + ATP = 6-phospho-D-gluconate + ADP + H(+)</text>
        <dbReference type="Rhea" id="RHEA:19433"/>
        <dbReference type="ChEBI" id="CHEBI:15378"/>
        <dbReference type="ChEBI" id="CHEBI:18391"/>
        <dbReference type="ChEBI" id="CHEBI:30616"/>
        <dbReference type="ChEBI" id="CHEBI:58759"/>
        <dbReference type="ChEBI" id="CHEBI:456216"/>
        <dbReference type="EC" id="2.7.1.12"/>
    </reaction>
</comment>
<evidence type="ECO:0000313" key="12">
    <source>
        <dbReference type="EMBL" id="GIG75234.1"/>
    </source>
</evidence>
<evidence type="ECO:0000256" key="7">
    <source>
        <dbReference type="ARBA" id="ARBA00022840"/>
    </source>
</evidence>
<keyword evidence="5 10" id="KW-0547">Nucleotide-binding</keyword>
<evidence type="ECO:0000256" key="9">
    <source>
        <dbReference type="ARBA" id="ARBA00048090"/>
    </source>
</evidence>
<dbReference type="GO" id="GO:0005524">
    <property type="term" value="F:ATP binding"/>
    <property type="evidence" value="ECO:0007669"/>
    <property type="project" value="UniProtKB-KW"/>
</dbReference>
<accession>A0A8J3LWS7</accession>
<gene>
    <name evidence="12" type="ORF">Pfl04_36380</name>
</gene>
<evidence type="ECO:0000313" key="13">
    <source>
        <dbReference type="Proteomes" id="UP000653674"/>
    </source>
</evidence>
<comment type="pathway">
    <text evidence="1">Carbohydrate acid metabolism.</text>
</comment>
<evidence type="ECO:0000256" key="11">
    <source>
        <dbReference type="SAM" id="MobiDB-lite"/>
    </source>
</evidence>
<dbReference type="NCBIfam" id="TIGR01313">
    <property type="entry name" value="therm_gnt_kin"/>
    <property type="match status" value="1"/>
</dbReference>
<sequence length="199" mass="21873">MRAVRTRATFTDMSAGSGEEESNERGNPPIILITGVSGSGKTTVGSMLAGRLGWRYAEADDFHPRCNVEKMAAGHPLTDSDRKPWLEAIGRWIDEQRAAHRPAVVTSSALKRAYRDMLRQGRPEVRPVFLDGSPELIANRLVRRHGHFFAPSMLDSQFADLEPPTPGEGVFTVPVRGTPAEVVDTILDGLQLPAEPLEY</sequence>
<dbReference type="Proteomes" id="UP000653674">
    <property type="component" value="Unassembled WGS sequence"/>
</dbReference>
<keyword evidence="4 10" id="KW-0808">Transferase</keyword>
<dbReference type="EC" id="2.7.1.12" evidence="3 10"/>
<protein>
    <recommendedName>
        <fullName evidence="3 10">Gluconokinase</fullName>
        <ecNumber evidence="3 10">2.7.1.12</ecNumber>
    </recommendedName>
</protein>
<dbReference type="PANTHER" id="PTHR43442">
    <property type="entry name" value="GLUCONOKINASE-RELATED"/>
    <property type="match status" value="1"/>
</dbReference>
<dbReference type="Gene3D" id="3.40.50.300">
    <property type="entry name" value="P-loop containing nucleotide triphosphate hydrolases"/>
    <property type="match status" value="1"/>
</dbReference>
<evidence type="ECO:0000256" key="10">
    <source>
        <dbReference type="RuleBase" id="RU363066"/>
    </source>
</evidence>
<evidence type="ECO:0000256" key="6">
    <source>
        <dbReference type="ARBA" id="ARBA00022777"/>
    </source>
</evidence>
<organism evidence="12 13">
    <name type="scientific">Planosporangium flavigriseum</name>
    <dbReference type="NCBI Taxonomy" id="373681"/>
    <lineage>
        <taxon>Bacteria</taxon>
        <taxon>Bacillati</taxon>
        <taxon>Actinomycetota</taxon>
        <taxon>Actinomycetes</taxon>
        <taxon>Micromonosporales</taxon>
        <taxon>Micromonosporaceae</taxon>
        <taxon>Planosporangium</taxon>
    </lineage>
</organism>
<dbReference type="FunFam" id="3.40.50.300:FF:000522">
    <property type="entry name" value="Gluconokinase"/>
    <property type="match status" value="1"/>
</dbReference>
<evidence type="ECO:0000256" key="1">
    <source>
        <dbReference type="ARBA" id="ARBA00004761"/>
    </source>
</evidence>
<dbReference type="GO" id="GO:0046316">
    <property type="term" value="F:gluconokinase activity"/>
    <property type="evidence" value="ECO:0007669"/>
    <property type="project" value="UniProtKB-EC"/>
</dbReference>
<keyword evidence="8" id="KW-0311">Gluconate utilization</keyword>
<dbReference type="SUPFAM" id="SSF52540">
    <property type="entry name" value="P-loop containing nucleoside triphosphate hydrolases"/>
    <property type="match status" value="1"/>
</dbReference>
<dbReference type="GO" id="GO:0005737">
    <property type="term" value="C:cytoplasm"/>
    <property type="evidence" value="ECO:0007669"/>
    <property type="project" value="TreeGrafter"/>
</dbReference>
<comment type="caution">
    <text evidence="12">The sequence shown here is derived from an EMBL/GenBank/DDBJ whole genome shotgun (WGS) entry which is preliminary data.</text>
</comment>
<name>A0A8J3LWS7_9ACTN</name>
<evidence type="ECO:0000256" key="2">
    <source>
        <dbReference type="ARBA" id="ARBA00008420"/>
    </source>
</evidence>
<dbReference type="Pfam" id="PF13671">
    <property type="entry name" value="AAA_33"/>
    <property type="match status" value="1"/>
</dbReference>
<proteinExistence type="inferred from homology"/>
<keyword evidence="6 10" id="KW-0418">Kinase</keyword>
<evidence type="ECO:0000256" key="3">
    <source>
        <dbReference type="ARBA" id="ARBA00012054"/>
    </source>
</evidence>
<evidence type="ECO:0000256" key="8">
    <source>
        <dbReference type="ARBA" id="ARBA00023064"/>
    </source>
</evidence>
<dbReference type="EMBL" id="BONU01000028">
    <property type="protein sequence ID" value="GIG75234.1"/>
    <property type="molecule type" value="Genomic_DNA"/>
</dbReference>
<reference evidence="12" key="1">
    <citation type="submission" date="2021-01" db="EMBL/GenBank/DDBJ databases">
        <title>Whole genome shotgun sequence of Planosporangium flavigriseum NBRC 105377.</title>
        <authorList>
            <person name="Komaki H."/>
            <person name="Tamura T."/>
        </authorList>
    </citation>
    <scope>NUCLEOTIDE SEQUENCE</scope>
    <source>
        <strain evidence="12">NBRC 105377</strain>
    </source>
</reference>
<keyword evidence="13" id="KW-1185">Reference proteome</keyword>
<dbReference type="InterPro" id="IPR027417">
    <property type="entry name" value="P-loop_NTPase"/>
</dbReference>
<keyword evidence="7 10" id="KW-0067">ATP-binding</keyword>
<evidence type="ECO:0000256" key="4">
    <source>
        <dbReference type="ARBA" id="ARBA00022679"/>
    </source>
</evidence>
<dbReference type="AlphaFoldDB" id="A0A8J3LWS7"/>
<dbReference type="InterPro" id="IPR006001">
    <property type="entry name" value="Therm_gnt_kin"/>
</dbReference>